<feature type="transmembrane region" description="Helical" evidence="7">
    <location>
        <begin position="109"/>
        <end position="131"/>
    </location>
</feature>
<gene>
    <name evidence="9" type="ORF">RNJ44_01587</name>
</gene>
<evidence type="ECO:0000256" key="7">
    <source>
        <dbReference type="SAM" id="Phobius"/>
    </source>
</evidence>
<evidence type="ECO:0000256" key="1">
    <source>
        <dbReference type="ARBA" id="ARBA00004141"/>
    </source>
</evidence>
<keyword evidence="5 7" id="KW-1133">Transmembrane helix</keyword>
<dbReference type="PANTHER" id="PTHR12266">
    <property type="entry name" value="NA+/CA2+ K+ INDEPENDENT EXCHANGER"/>
    <property type="match status" value="1"/>
</dbReference>
<feature type="transmembrane region" description="Helical" evidence="7">
    <location>
        <begin position="523"/>
        <end position="546"/>
    </location>
</feature>
<evidence type="ECO:0000256" key="3">
    <source>
        <dbReference type="ARBA" id="ARBA00022448"/>
    </source>
</evidence>
<dbReference type="PANTHER" id="PTHR12266:SF0">
    <property type="entry name" value="MITOCHONDRIAL SODIUM_CALCIUM EXCHANGER PROTEIN"/>
    <property type="match status" value="1"/>
</dbReference>
<accession>A0ABR4NQ54</accession>
<keyword evidence="4 7" id="KW-0812">Transmembrane</keyword>
<dbReference type="EMBL" id="JBEVYD010000010">
    <property type="protein sequence ID" value="KAL3230224.1"/>
    <property type="molecule type" value="Genomic_DNA"/>
</dbReference>
<feature type="domain" description="Sodium/calcium exchanger membrane region" evidence="8">
    <location>
        <begin position="27"/>
        <end position="183"/>
    </location>
</feature>
<sequence length="681" mass="76145">MTFTELLHPHSLYNNPQLSFVFIITSLWHIVLCFVLLGISASDFLCPSVASITDSHRTLGKSTGSEGILMAVILSWCNSSPDLFSNLMSWTGSSEGNYEIAASLSIGEVLGACGIILCVVIGSIFLLMDGVQIEINERQRSNILFDLSYTLVALIMLLYISLRNTVTIWNCFTMLSIYAVYLLQKYQKATRETLEQNDEEGNNINDSIMDITSAAGLIEPTLKPNLLSAMDFNSLLSMLERSRSNNEELQSVGSHFYHNHELPASNGRNQRPITDLLISVARENTTHQVQSAPAVFTPYYDDPEQQIGEAEQIVRQEFRTATSQMENIDSKTMYNSLKNIVKIALPHLKNFKQKSPVDAVLSVCVIPFVLVFRITCPQVNELVCYNHENGRYQFNQVKLIFSLLQGIAAPFLTFMLLSALIEKRFIYIWFIPSVIASGLIYETRIFYSKLLSVNKFSLIGSSTENALRNINEKDRRTLEKSMNILRVAFLAFGIINSILWISISANTVIEILELYQQITGISPAILGLTVFAWGNSISDLISNIAMCKLYKKLPHDEGNISAMATKFFLIACSSCIGGVLLNSMGGIGISGSIAMLFIHKKSETWWFLRRTSLITVDSENYKFILSGIVLVLECFVLIVIFGGPDKIREYSMSNMKKIGIAMCSMWIVTTIINTGLEIVSK</sequence>
<feature type="transmembrane region" description="Helical" evidence="7">
    <location>
        <begin position="143"/>
        <end position="160"/>
    </location>
</feature>
<dbReference type="InterPro" id="IPR044880">
    <property type="entry name" value="NCX_ion-bd_dom_sf"/>
</dbReference>
<evidence type="ECO:0000256" key="5">
    <source>
        <dbReference type="ARBA" id="ARBA00022989"/>
    </source>
</evidence>
<keyword evidence="10" id="KW-1185">Reference proteome</keyword>
<comment type="caution">
    <text evidence="9">The sequence shown here is derived from an EMBL/GenBank/DDBJ whole genome shotgun (WGS) entry which is preliminary data.</text>
</comment>
<keyword evidence="3" id="KW-0813">Transport</keyword>
<feature type="transmembrane region" description="Helical" evidence="7">
    <location>
        <begin position="20"/>
        <end position="46"/>
    </location>
</feature>
<evidence type="ECO:0000313" key="10">
    <source>
        <dbReference type="Proteomes" id="UP001623330"/>
    </source>
</evidence>
<comment type="subcellular location">
    <subcellularLocation>
        <location evidence="1">Membrane</location>
        <topology evidence="1">Multi-pass membrane protein</topology>
    </subcellularLocation>
</comment>
<feature type="transmembrane region" description="Helical" evidence="7">
    <location>
        <begin position="483"/>
        <end position="503"/>
    </location>
</feature>
<feature type="transmembrane region" description="Helical" evidence="7">
    <location>
        <begin position="567"/>
        <end position="598"/>
    </location>
</feature>
<dbReference type="InterPro" id="IPR004837">
    <property type="entry name" value="NaCa_Exmemb"/>
</dbReference>
<dbReference type="InterPro" id="IPR051359">
    <property type="entry name" value="CaCA_antiporter"/>
</dbReference>
<reference evidence="9 10" key="1">
    <citation type="submission" date="2024-05" db="EMBL/GenBank/DDBJ databases">
        <title>Long read based assembly of the Candida bracarensis genome reveals expanded adhesin content.</title>
        <authorList>
            <person name="Marcet-Houben M."/>
            <person name="Ksiezopolska E."/>
            <person name="Gabaldon T."/>
        </authorList>
    </citation>
    <scope>NUCLEOTIDE SEQUENCE [LARGE SCALE GENOMIC DNA]</scope>
    <source>
        <strain evidence="9 10">CBM6</strain>
    </source>
</reference>
<evidence type="ECO:0000313" key="9">
    <source>
        <dbReference type="EMBL" id="KAL3230224.1"/>
    </source>
</evidence>
<feature type="transmembrane region" description="Helical" evidence="7">
    <location>
        <begin position="166"/>
        <end position="183"/>
    </location>
</feature>
<evidence type="ECO:0000259" key="8">
    <source>
        <dbReference type="Pfam" id="PF01699"/>
    </source>
</evidence>
<feature type="domain" description="Sodium/calcium exchanger membrane region" evidence="8">
    <location>
        <begin position="491"/>
        <end position="674"/>
    </location>
</feature>
<evidence type="ECO:0000256" key="2">
    <source>
        <dbReference type="ARBA" id="ARBA00008170"/>
    </source>
</evidence>
<keyword evidence="6 7" id="KW-0472">Membrane</keyword>
<evidence type="ECO:0000256" key="6">
    <source>
        <dbReference type="ARBA" id="ARBA00023136"/>
    </source>
</evidence>
<protein>
    <recommendedName>
        <fullName evidence="8">Sodium/calcium exchanger membrane region domain-containing protein</fullName>
    </recommendedName>
</protein>
<dbReference type="Pfam" id="PF01699">
    <property type="entry name" value="Na_Ca_ex"/>
    <property type="match status" value="2"/>
</dbReference>
<comment type="similarity">
    <text evidence="2">Belongs to the Ca(2+):cation antiporter (CaCA) (TC 2.A.19) family.</text>
</comment>
<feature type="transmembrane region" description="Helical" evidence="7">
    <location>
        <begin position="399"/>
        <end position="421"/>
    </location>
</feature>
<dbReference type="Proteomes" id="UP001623330">
    <property type="component" value="Unassembled WGS sequence"/>
</dbReference>
<proteinExistence type="inferred from homology"/>
<organism evidence="9 10">
    <name type="scientific">Nakaseomyces bracarensis</name>
    <dbReference type="NCBI Taxonomy" id="273131"/>
    <lineage>
        <taxon>Eukaryota</taxon>
        <taxon>Fungi</taxon>
        <taxon>Dikarya</taxon>
        <taxon>Ascomycota</taxon>
        <taxon>Saccharomycotina</taxon>
        <taxon>Saccharomycetes</taxon>
        <taxon>Saccharomycetales</taxon>
        <taxon>Saccharomycetaceae</taxon>
        <taxon>Nakaseomyces</taxon>
    </lineage>
</organism>
<evidence type="ECO:0000256" key="4">
    <source>
        <dbReference type="ARBA" id="ARBA00022692"/>
    </source>
</evidence>
<feature type="transmembrane region" description="Helical" evidence="7">
    <location>
        <begin position="427"/>
        <end position="447"/>
    </location>
</feature>
<name>A0ABR4NQ54_9SACH</name>
<feature type="transmembrane region" description="Helical" evidence="7">
    <location>
        <begin position="623"/>
        <end position="643"/>
    </location>
</feature>
<dbReference type="Gene3D" id="1.20.1420.30">
    <property type="entry name" value="NCX, central ion-binding region"/>
    <property type="match status" value="2"/>
</dbReference>
<feature type="transmembrane region" description="Helical" evidence="7">
    <location>
        <begin position="655"/>
        <end position="676"/>
    </location>
</feature>